<dbReference type="InterPro" id="IPR037202">
    <property type="entry name" value="ESCRT_assembly_dom"/>
</dbReference>
<evidence type="ECO:0000256" key="2">
    <source>
        <dbReference type="ARBA" id="ARBA00009594"/>
    </source>
</evidence>
<evidence type="ECO:0000256" key="8">
    <source>
        <dbReference type="SAM" id="Coils"/>
    </source>
</evidence>
<feature type="compositionally biased region" description="Polar residues" evidence="9">
    <location>
        <begin position="321"/>
        <end position="332"/>
    </location>
</feature>
<dbReference type="SUPFAM" id="SSF140111">
    <property type="entry name" value="Endosomal sorting complex assembly domain"/>
    <property type="match status" value="1"/>
</dbReference>
<dbReference type="Pfam" id="PF09454">
    <property type="entry name" value="Vps23_core"/>
    <property type="match status" value="1"/>
</dbReference>
<comment type="similarity">
    <text evidence="2">Belongs to the ubiquitin-conjugating enzyme family. UEV subfamily.</text>
</comment>
<keyword evidence="6 8" id="KW-0175">Coiled coil</keyword>
<evidence type="ECO:0000256" key="5">
    <source>
        <dbReference type="ARBA" id="ARBA00022927"/>
    </source>
</evidence>
<evidence type="ECO:0000259" key="10">
    <source>
        <dbReference type="PROSITE" id="PS51312"/>
    </source>
</evidence>
<accession>A0A1E3PMM2</accession>
<dbReference type="InterPro" id="IPR016135">
    <property type="entry name" value="UBQ-conjugating_enzyme/RWD"/>
</dbReference>
<evidence type="ECO:0000259" key="11">
    <source>
        <dbReference type="PROSITE" id="PS51322"/>
    </source>
</evidence>
<reference evidence="12 13" key="1">
    <citation type="journal article" date="2016" name="Proc. Natl. Acad. Sci. U.S.A.">
        <title>Comparative genomics of biotechnologically important yeasts.</title>
        <authorList>
            <person name="Riley R."/>
            <person name="Haridas S."/>
            <person name="Wolfe K.H."/>
            <person name="Lopes M.R."/>
            <person name="Hittinger C.T."/>
            <person name="Goeker M."/>
            <person name="Salamov A.A."/>
            <person name="Wisecaver J.H."/>
            <person name="Long T.M."/>
            <person name="Calvey C.H."/>
            <person name="Aerts A.L."/>
            <person name="Barry K.W."/>
            <person name="Choi C."/>
            <person name="Clum A."/>
            <person name="Coughlan A.Y."/>
            <person name="Deshpande S."/>
            <person name="Douglass A.P."/>
            <person name="Hanson S.J."/>
            <person name="Klenk H.-P."/>
            <person name="LaButti K.M."/>
            <person name="Lapidus A."/>
            <person name="Lindquist E.A."/>
            <person name="Lipzen A.M."/>
            <person name="Meier-Kolthoff J.P."/>
            <person name="Ohm R.A."/>
            <person name="Otillar R.P."/>
            <person name="Pangilinan J.L."/>
            <person name="Peng Y."/>
            <person name="Rokas A."/>
            <person name="Rosa C.A."/>
            <person name="Scheuner C."/>
            <person name="Sibirny A.A."/>
            <person name="Slot J.C."/>
            <person name="Stielow J.B."/>
            <person name="Sun H."/>
            <person name="Kurtzman C.P."/>
            <person name="Blackwell M."/>
            <person name="Grigoriev I.V."/>
            <person name="Jeffries T.W."/>
        </authorList>
    </citation>
    <scope>NUCLEOTIDE SEQUENCE [LARGE SCALE GENOMIC DNA]</scope>
    <source>
        <strain evidence="12 13">DSM 6958</strain>
    </source>
</reference>
<feature type="compositionally biased region" description="Pro residues" evidence="9">
    <location>
        <begin position="244"/>
        <end position="255"/>
    </location>
</feature>
<dbReference type="PROSITE" id="PS51312">
    <property type="entry name" value="SB"/>
    <property type="match status" value="1"/>
</dbReference>
<protein>
    <submittedName>
        <fullName evidence="12">UEV-domain-containing protein</fullName>
    </submittedName>
</protein>
<feature type="coiled-coil region" evidence="8">
    <location>
        <begin position="384"/>
        <end position="441"/>
    </location>
</feature>
<dbReference type="GO" id="GO:0043130">
    <property type="term" value="F:ubiquitin binding"/>
    <property type="evidence" value="ECO:0007669"/>
    <property type="project" value="TreeGrafter"/>
</dbReference>
<dbReference type="EMBL" id="KV454408">
    <property type="protein sequence ID" value="ODQ66444.1"/>
    <property type="molecule type" value="Genomic_DNA"/>
</dbReference>
<evidence type="ECO:0000256" key="3">
    <source>
        <dbReference type="ARBA" id="ARBA00022448"/>
    </source>
</evidence>
<dbReference type="Pfam" id="PF05743">
    <property type="entry name" value="UEV"/>
    <property type="match status" value="1"/>
</dbReference>
<dbReference type="SUPFAM" id="SSF54495">
    <property type="entry name" value="UBC-like"/>
    <property type="match status" value="1"/>
</dbReference>
<gene>
    <name evidence="12" type="ORF">NADFUDRAFT_50364</name>
</gene>
<evidence type="ECO:0000313" key="12">
    <source>
        <dbReference type="EMBL" id="ODQ66444.1"/>
    </source>
</evidence>
<name>A0A1E3PMM2_9ASCO</name>
<dbReference type="STRING" id="857566.A0A1E3PMM2"/>
<comment type="subcellular location">
    <subcellularLocation>
        <location evidence="1">Endosome</location>
    </subcellularLocation>
</comment>
<keyword evidence="5 7" id="KW-0653">Protein transport</keyword>
<dbReference type="GO" id="GO:0072666">
    <property type="term" value="P:establishment of protein localization to vacuole"/>
    <property type="evidence" value="ECO:0007669"/>
    <property type="project" value="UniProtKB-ARBA"/>
</dbReference>
<dbReference type="InterPro" id="IPR008883">
    <property type="entry name" value="UEV_N"/>
</dbReference>
<dbReference type="AlphaFoldDB" id="A0A1E3PMM2"/>
<organism evidence="12 13">
    <name type="scientific">Nadsonia fulvescens var. elongata DSM 6958</name>
    <dbReference type="NCBI Taxonomy" id="857566"/>
    <lineage>
        <taxon>Eukaryota</taxon>
        <taxon>Fungi</taxon>
        <taxon>Dikarya</taxon>
        <taxon>Ascomycota</taxon>
        <taxon>Saccharomycotina</taxon>
        <taxon>Dipodascomycetes</taxon>
        <taxon>Dipodascales</taxon>
        <taxon>Dipodascales incertae sedis</taxon>
        <taxon>Nadsonia</taxon>
    </lineage>
</organism>
<dbReference type="Proteomes" id="UP000095009">
    <property type="component" value="Unassembled WGS sequence"/>
</dbReference>
<feature type="compositionally biased region" description="Polar residues" evidence="9">
    <location>
        <begin position="261"/>
        <end position="273"/>
    </location>
</feature>
<dbReference type="Gene3D" id="3.10.110.10">
    <property type="entry name" value="Ubiquitin Conjugating Enzyme"/>
    <property type="match status" value="1"/>
</dbReference>
<keyword evidence="3 7" id="KW-0813">Transport</keyword>
<evidence type="ECO:0000256" key="9">
    <source>
        <dbReference type="SAM" id="MobiDB-lite"/>
    </source>
</evidence>
<evidence type="ECO:0000313" key="13">
    <source>
        <dbReference type="Proteomes" id="UP000095009"/>
    </source>
</evidence>
<dbReference type="PANTHER" id="PTHR23306:SF3">
    <property type="entry name" value="TUMOR SUPPRESSOR PROTEIN 101"/>
    <property type="match status" value="1"/>
</dbReference>
<keyword evidence="4" id="KW-0967">Endosome</keyword>
<dbReference type="InterPro" id="IPR017916">
    <property type="entry name" value="SB_dom"/>
</dbReference>
<feature type="region of interest" description="Disordered" evidence="9">
    <location>
        <begin position="182"/>
        <end position="273"/>
    </location>
</feature>
<feature type="compositionally biased region" description="Polar residues" evidence="9">
    <location>
        <begin position="209"/>
        <end position="224"/>
    </location>
</feature>
<dbReference type="Gene3D" id="6.10.140.820">
    <property type="match status" value="1"/>
</dbReference>
<dbReference type="PROSITE" id="PS51322">
    <property type="entry name" value="UEV"/>
    <property type="match status" value="1"/>
</dbReference>
<sequence length="551" mass="62283">MDPARQLPQELVQWLYNVLVPEYVDVKRTYDDTIVALTKFRTLRPKTDVFTDELGVPALLLCIFGTLPANYNNQIYRIPVEIWVPKSYPYEAPFAFVRPTQNMAINPTNIVDINGKCYHPYISYWRDHMQNASLSEFCDVLSQEFGRVPPVYAAPPTPTPQFQSQSELQSNQLYQFIRPEPQLPAYTNQTSTETTIGRGSPLTKPTPVHPQQSYQQPAQHNGAYSTRSPSLSLSRSESMANSPVPRPPPKPPLPPELQAQRALSPQSTGATYQQSPATLQFTGTSHESQPSLSYQNDKYNNVTTMSMQPMYSSSSPGPQEALSSQPTGQTKYSPEEMNNEPTKRIQVVDIMGMRIDNESKSPIEQGSIEDNEIVHRNTDVMTQMKTTNSEKQKLLDQLKILQTQLFEKKILPKQAQMNKTIEGFEDEVSQMEADSTNELQELNNISQTCDQNETILKEKIDQAKSVISEIDSRGQPDIDDVVCADNAVFNQLYDLVADDQAIDDTIYALSQALDRDRLKLDMFMRQTRSLAREQFMKKALIHKIAQTTGLA</sequence>
<evidence type="ECO:0000256" key="6">
    <source>
        <dbReference type="ARBA" id="ARBA00023054"/>
    </source>
</evidence>
<dbReference type="GO" id="GO:0043162">
    <property type="term" value="P:ubiquitin-dependent protein catabolic process via the multivesicular body sorting pathway"/>
    <property type="evidence" value="ECO:0007669"/>
    <property type="project" value="UniProtKB-ARBA"/>
</dbReference>
<dbReference type="PANTHER" id="PTHR23306">
    <property type="entry name" value="TUMOR SUSCEPTIBILITY GENE 101 PROTEIN-RELATED"/>
    <property type="match status" value="1"/>
</dbReference>
<feature type="region of interest" description="Disordered" evidence="9">
    <location>
        <begin position="307"/>
        <end position="341"/>
    </location>
</feature>
<feature type="compositionally biased region" description="Polar residues" evidence="9">
    <location>
        <begin position="185"/>
        <end position="197"/>
    </location>
</feature>
<dbReference type="GO" id="GO:0000813">
    <property type="term" value="C:ESCRT I complex"/>
    <property type="evidence" value="ECO:0007669"/>
    <property type="project" value="TreeGrafter"/>
</dbReference>
<dbReference type="GO" id="GO:0006886">
    <property type="term" value="P:intracellular protein transport"/>
    <property type="evidence" value="ECO:0007669"/>
    <property type="project" value="UniProtKB-ARBA"/>
</dbReference>
<evidence type="ECO:0000256" key="4">
    <source>
        <dbReference type="ARBA" id="ARBA00022753"/>
    </source>
</evidence>
<proteinExistence type="inferred from homology"/>
<dbReference type="InterPro" id="IPR052070">
    <property type="entry name" value="ESCRT-I_UEV_domain"/>
</dbReference>
<evidence type="ECO:0000256" key="7">
    <source>
        <dbReference type="PROSITE-ProRule" id="PRU00644"/>
    </source>
</evidence>
<feature type="domain" description="UEV" evidence="11">
    <location>
        <begin position="10"/>
        <end position="155"/>
    </location>
</feature>
<feature type="compositionally biased region" description="Low complexity" evidence="9">
    <location>
        <begin position="307"/>
        <end position="318"/>
    </location>
</feature>
<evidence type="ECO:0000256" key="1">
    <source>
        <dbReference type="ARBA" id="ARBA00004177"/>
    </source>
</evidence>
<dbReference type="CDD" id="cd11685">
    <property type="entry name" value="UEV_TSG101-like"/>
    <property type="match status" value="1"/>
</dbReference>
<keyword evidence="13" id="KW-1185">Reference proteome</keyword>
<feature type="compositionally biased region" description="Low complexity" evidence="9">
    <location>
        <begin position="225"/>
        <end position="238"/>
    </location>
</feature>
<feature type="domain" description="SB" evidence="10">
    <location>
        <begin position="486"/>
        <end position="551"/>
    </location>
</feature>
<dbReference type="OrthoDB" id="306304at2759"/>